<evidence type="ECO:0000256" key="5">
    <source>
        <dbReference type="SAM" id="Phobius"/>
    </source>
</evidence>
<accession>A0A7S0NED0</accession>
<dbReference type="InterPro" id="IPR024041">
    <property type="entry name" value="NH4_transpt_AmtB-like_dom"/>
</dbReference>
<evidence type="ECO:0000256" key="2">
    <source>
        <dbReference type="ARBA" id="ARBA00022692"/>
    </source>
</evidence>
<comment type="subcellular location">
    <subcellularLocation>
        <location evidence="1">Membrane</location>
        <topology evidence="1">Multi-pass membrane protein</topology>
    </subcellularLocation>
</comment>
<evidence type="ECO:0000259" key="6">
    <source>
        <dbReference type="Pfam" id="PF00909"/>
    </source>
</evidence>
<organism evidence="7">
    <name type="scientific">Hanusia phi</name>
    <dbReference type="NCBI Taxonomy" id="3032"/>
    <lineage>
        <taxon>Eukaryota</taxon>
        <taxon>Cryptophyceae</taxon>
        <taxon>Pyrenomonadales</taxon>
        <taxon>Geminigeraceae</taxon>
        <taxon>Hanusia</taxon>
    </lineage>
</organism>
<dbReference type="EMBL" id="HBEO01034889">
    <property type="protein sequence ID" value="CAD8508420.1"/>
    <property type="molecule type" value="Transcribed_RNA"/>
</dbReference>
<feature type="transmembrane region" description="Helical" evidence="5">
    <location>
        <begin position="354"/>
        <end position="372"/>
    </location>
</feature>
<name>A0A7S0NED0_9CRYP</name>
<feature type="transmembrane region" description="Helical" evidence="5">
    <location>
        <begin position="392"/>
        <end position="411"/>
    </location>
</feature>
<dbReference type="InterPro" id="IPR029020">
    <property type="entry name" value="Ammonium/urea_transptr"/>
</dbReference>
<feature type="transmembrane region" description="Helical" evidence="5">
    <location>
        <begin position="319"/>
        <end position="342"/>
    </location>
</feature>
<dbReference type="GO" id="GO:0097272">
    <property type="term" value="P:ammonium homeostasis"/>
    <property type="evidence" value="ECO:0007669"/>
    <property type="project" value="TreeGrafter"/>
</dbReference>
<dbReference type="PANTHER" id="PTHR11730">
    <property type="entry name" value="AMMONIUM TRANSPORTER"/>
    <property type="match status" value="1"/>
</dbReference>
<feature type="transmembrane region" description="Helical" evidence="5">
    <location>
        <begin position="291"/>
        <end position="313"/>
    </location>
</feature>
<proteinExistence type="predicted"/>
<keyword evidence="3 5" id="KW-1133">Transmembrane helix</keyword>
<dbReference type="PANTHER" id="PTHR11730:SF60">
    <property type="entry name" value="RH50, ISOFORM D"/>
    <property type="match status" value="1"/>
</dbReference>
<protein>
    <recommendedName>
        <fullName evidence="6">Ammonium transporter AmtB-like domain-containing protein</fullName>
    </recommendedName>
</protein>
<feature type="transmembrane region" description="Helical" evidence="5">
    <location>
        <begin position="546"/>
        <end position="567"/>
    </location>
</feature>
<feature type="transmembrane region" description="Helical" evidence="5">
    <location>
        <begin position="39"/>
        <end position="58"/>
    </location>
</feature>
<dbReference type="SUPFAM" id="SSF111352">
    <property type="entry name" value="Ammonium transporter"/>
    <property type="match status" value="1"/>
</dbReference>
<keyword evidence="2 5" id="KW-0812">Transmembrane</keyword>
<evidence type="ECO:0000313" key="7">
    <source>
        <dbReference type="EMBL" id="CAD8508420.1"/>
    </source>
</evidence>
<feature type="transmembrane region" description="Helical" evidence="5">
    <location>
        <begin position="479"/>
        <end position="501"/>
    </location>
</feature>
<dbReference type="Pfam" id="PF00909">
    <property type="entry name" value="Ammonium_transp"/>
    <property type="match status" value="1"/>
</dbReference>
<feature type="domain" description="Ammonium transporter AmtB-like" evidence="6">
    <location>
        <begin position="261"/>
        <end position="518"/>
    </location>
</feature>
<evidence type="ECO:0000256" key="1">
    <source>
        <dbReference type="ARBA" id="ARBA00004141"/>
    </source>
</evidence>
<dbReference type="GO" id="GO:0005886">
    <property type="term" value="C:plasma membrane"/>
    <property type="evidence" value="ECO:0007669"/>
    <property type="project" value="TreeGrafter"/>
</dbReference>
<dbReference type="GO" id="GO:0008519">
    <property type="term" value="F:ammonium channel activity"/>
    <property type="evidence" value="ECO:0007669"/>
    <property type="project" value="InterPro"/>
</dbReference>
<keyword evidence="4 5" id="KW-0472">Membrane</keyword>
<reference evidence="7" key="1">
    <citation type="submission" date="2021-01" db="EMBL/GenBank/DDBJ databases">
        <authorList>
            <person name="Corre E."/>
            <person name="Pelletier E."/>
            <person name="Niang G."/>
            <person name="Scheremetjew M."/>
            <person name="Finn R."/>
            <person name="Kale V."/>
            <person name="Holt S."/>
            <person name="Cochrane G."/>
            <person name="Meng A."/>
            <person name="Brown T."/>
            <person name="Cohen L."/>
        </authorList>
    </citation>
    <scope>NUCLEOTIDE SEQUENCE</scope>
    <source>
        <strain evidence="7">CCMP325</strain>
    </source>
</reference>
<evidence type="ECO:0000256" key="4">
    <source>
        <dbReference type="ARBA" id="ARBA00023136"/>
    </source>
</evidence>
<dbReference type="AlphaFoldDB" id="A0A7S0NED0"/>
<dbReference type="Gene3D" id="1.10.3430.10">
    <property type="entry name" value="Ammonium transporter AmtB like domains"/>
    <property type="match status" value="1"/>
</dbReference>
<evidence type="ECO:0000256" key="3">
    <source>
        <dbReference type="ARBA" id="ARBA00022989"/>
    </source>
</evidence>
<feature type="transmembrane region" description="Helical" evidence="5">
    <location>
        <begin position="148"/>
        <end position="168"/>
    </location>
</feature>
<feature type="transmembrane region" description="Helical" evidence="5">
    <location>
        <begin position="446"/>
        <end position="467"/>
    </location>
</feature>
<gene>
    <name evidence="7" type="ORF">HPHI1048_LOCUS23658</name>
</gene>
<sequence>MGLKNLNPVKLIKALFPKHKKGTDQDDTSYQSDLALQPSHLVTIALAQAIIIVVYYFYIVHETFPKPPDIFPAPGLGEPGGPIFQEPESVTPFKRYPPGYSIFGPRPDGTLGSRLQEPTLQREYKFQIEIVTYVYLGFGMQYSFLRKFGFSTIAFGLLAASIASQWGFFWMQLVDRMHCDWLITKTCDVPTCDGNPNCLEALKAEVIQGTFSEIQQRQACTCYIFRMFAQNRSQITELPHHAKHALYVTGRSDFDNTMSITSPAIMEGLFATVPVQITMGILLGKVSLAQLSAVSMICVTAYGVNFWINLYVMGAYDNLGGSCVIHLFGACFGIGCTLLATLKGSAENPDNAPRYNADVMAIIGTILNWMTFPSFNAYFAPAAAQQAVVVNTYLSLFSSCVASMIFSSMYSRQLKLDPADVQRSSLAGGVSISSVVSLFAKPQHALIIGVIGGFVCSTSHHFLRRLLEKKTGITDTVGVISLHAFPGLIAWIAGIVALWSLDSRYKGPWSGVQYASTQTKTLPYWLEMDLTFQHHVGNKDTALYQIYMAPITICVGLGTGLLGGLVARWIKGPSVAKTFTDSMYWVVPDDFLETEKSQM</sequence>